<dbReference type="Pfam" id="PF10076">
    <property type="entry name" value="Phage_Mu_Gp48"/>
    <property type="match status" value="1"/>
</dbReference>
<sequence length="185" mass="20695">MMMGNIVKSYVIPLYGESRVTGNNLAAGAVVLQQLETSIDGVLDQMFVDTATYGLAKWEKFLGIQIDELKPIEQRKSVIISKIRGIGTVTKVLIKSVAESYSNGEVDVLEDSANYTVTIAFVSTRGIPPNITDIQNAIRDIIPAHLAINYEFTYITWDEINAMNKTWDEWDALGLTWDELETYKP</sequence>
<dbReference type="Proteomes" id="UP001057877">
    <property type="component" value="Chromosome"/>
</dbReference>
<dbReference type="EMBL" id="CP091430">
    <property type="protein sequence ID" value="UVI32096.1"/>
    <property type="molecule type" value="Genomic_DNA"/>
</dbReference>
<keyword evidence="2" id="KW-1185">Reference proteome</keyword>
<name>A0ABY5SDR0_9BACL</name>
<dbReference type="RefSeq" id="WP_258388156.1">
    <property type="nucleotide sequence ID" value="NZ_CP091430.1"/>
</dbReference>
<accession>A0ABY5SDR0</accession>
<protein>
    <submittedName>
        <fullName evidence="1">YmfQ family protein</fullName>
    </submittedName>
</protein>
<gene>
    <name evidence="1" type="ORF">L1F29_09865</name>
</gene>
<reference evidence="1" key="1">
    <citation type="submission" date="2022-01" db="EMBL/GenBank/DDBJ databases">
        <title>Paenibacillus spongiae sp. nov., isolated from marine sponge.</title>
        <authorList>
            <person name="Li Z."/>
            <person name="Zhang M."/>
        </authorList>
    </citation>
    <scope>NUCLEOTIDE SEQUENCE</scope>
    <source>
        <strain evidence="1">PHS-Z3</strain>
    </source>
</reference>
<evidence type="ECO:0000313" key="1">
    <source>
        <dbReference type="EMBL" id="UVI32096.1"/>
    </source>
</evidence>
<evidence type="ECO:0000313" key="2">
    <source>
        <dbReference type="Proteomes" id="UP001057877"/>
    </source>
</evidence>
<organism evidence="1 2">
    <name type="scientific">Paenibacillus spongiae</name>
    <dbReference type="NCBI Taxonomy" id="2909671"/>
    <lineage>
        <taxon>Bacteria</taxon>
        <taxon>Bacillati</taxon>
        <taxon>Bacillota</taxon>
        <taxon>Bacilli</taxon>
        <taxon>Bacillales</taxon>
        <taxon>Paenibacillaceae</taxon>
        <taxon>Paenibacillus</taxon>
    </lineage>
</organism>
<proteinExistence type="predicted"/>
<dbReference type="InterPro" id="IPR018755">
    <property type="entry name" value="Phage_Mu_Gp48"/>
</dbReference>